<dbReference type="GO" id="GO:0009451">
    <property type="term" value="P:RNA modification"/>
    <property type="evidence" value="ECO:0007669"/>
    <property type="project" value="InterPro"/>
</dbReference>
<dbReference type="KEGG" id="smo:SELMODRAFT_72012"/>
<dbReference type="PANTHER" id="PTHR47926">
    <property type="entry name" value="PENTATRICOPEPTIDE REPEAT-CONTAINING PROTEIN"/>
    <property type="match status" value="1"/>
</dbReference>
<keyword evidence="1" id="KW-0677">Repeat</keyword>
<dbReference type="NCBIfam" id="TIGR00756">
    <property type="entry name" value="PPR"/>
    <property type="match status" value="1"/>
</dbReference>
<dbReference type="PROSITE" id="PS51375">
    <property type="entry name" value="PPR"/>
    <property type="match status" value="1"/>
</dbReference>
<reference evidence="3 4" key="1">
    <citation type="journal article" date="2011" name="Science">
        <title>The Selaginella genome identifies genetic changes associated with the evolution of vascular plants.</title>
        <authorList>
            <person name="Banks J.A."/>
            <person name="Nishiyama T."/>
            <person name="Hasebe M."/>
            <person name="Bowman J.L."/>
            <person name="Gribskov M."/>
            <person name="dePamphilis C."/>
            <person name="Albert V.A."/>
            <person name="Aono N."/>
            <person name="Aoyama T."/>
            <person name="Ambrose B.A."/>
            <person name="Ashton N.W."/>
            <person name="Axtell M.J."/>
            <person name="Barker E."/>
            <person name="Barker M.S."/>
            <person name="Bennetzen J.L."/>
            <person name="Bonawitz N.D."/>
            <person name="Chapple C."/>
            <person name="Cheng C."/>
            <person name="Correa L.G."/>
            <person name="Dacre M."/>
            <person name="DeBarry J."/>
            <person name="Dreyer I."/>
            <person name="Elias M."/>
            <person name="Engstrom E.M."/>
            <person name="Estelle M."/>
            <person name="Feng L."/>
            <person name="Finet C."/>
            <person name="Floyd S.K."/>
            <person name="Frommer W.B."/>
            <person name="Fujita T."/>
            <person name="Gramzow L."/>
            <person name="Gutensohn M."/>
            <person name="Harholt J."/>
            <person name="Hattori M."/>
            <person name="Heyl A."/>
            <person name="Hirai T."/>
            <person name="Hiwatashi Y."/>
            <person name="Ishikawa M."/>
            <person name="Iwata M."/>
            <person name="Karol K.G."/>
            <person name="Koehler B."/>
            <person name="Kolukisaoglu U."/>
            <person name="Kubo M."/>
            <person name="Kurata T."/>
            <person name="Lalonde S."/>
            <person name="Li K."/>
            <person name="Li Y."/>
            <person name="Litt A."/>
            <person name="Lyons E."/>
            <person name="Manning G."/>
            <person name="Maruyama T."/>
            <person name="Michael T.P."/>
            <person name="Mikami K."/>
            <person name="Miyazaki S."/>
            <person name="Morinaga S."/>
            <person name="Murata T."/>
            <person name="Mueller-Roeber B."/>
            <person name="Nelson D.R."/>
            <person name="Obara M."/>
            <person name="Oguri Y."/>
            <person name="Olmstead R.G."/>
            <person name="Onodera N."/>
            <person name="Petersen B.L."/>
            <person name="Pils B."/>
            <person name="Prigge M."/>
            <person name="Rensing S.A."/>
            <person name="Riano-Pachon D.M."/>
            <person name="Roberts A.W."/>
            <person name="Sato Y."/>
            <person name="Scheller H.V."/>
            <person name="Schulz B."/>
            <person name="Schulz C."/>
            <person name="Shakirov E.V."/>
            <person name="Shibagaki N."/>
            <person name="Shinohara N."/>
            <person name="Shippen D.E."/>
            <person name="Soerensen I."/>
            <person name="Sotooka R."/>
            <person name="Sugimoto N."/>
            <person name="Sugita M."/>
            <person name="Sumikawa N."/>
            <person name="Tanurdzic M."/>
            <person name="Theissen G."/>
            <person name="Ulvskov P."/>
            <person name="Wakazuki S."/>
            <person name="Weng J.K."/>
            <person name="Willats W.W."/>
            <person name="Wipf D."/>
            <person name="Wolf P.G."/>
            <person name="Yang L."/>
            <person name="Zimmer A.D."/>
            <person name="Zhu Q."/>
            <person name="Mitros T."/>
            <person name="Hellsten U."/>
            <person name="Loque D."/>
            <person name="Otillar R."/>
            <person name="Salamov A."/>
            <person name="Schmutz J."/>
            <person name="Shapiro H."/>
            <person name="Lindquist E."/>
            <person name="Lucas S."/>
            <person name="Rokhsar D."/>
            <person name="Grigoriev I.V."/>
        </authorList>
    </citation>
    <scope>NUCLEOTIDE SEQUENCE [LARGE SCALE GENOMIC DNA]</scope>
</reference>
<dbReference type="Pfam" id="PF01535">
    <property type="entry name" value="PPR"/>
    <property type="match status" value="1"/>
</dbReference>
<evidence type="ECO:0000313" key="4">
    <source>
        <dbReference type="Proteomes" id="UP000001514"/>
    </source>
</evidence>
<evidence type="ECO:0000256" key="2">
    <source>
        <dbReference type="PROSITE-ProRule" id="PRU00708"/>
    </source>
</evidence>
<keyword evidence="4" id="KW-1185">Reference proteome</keyword>
<dbReference type="Proteomes" id="UP000001514">
    <property type="component" value="Unassembled WGS sequence"/>
</dbReference>
<name>D8R2H3_SELML</name>
<dbReference type="InterPro" id="IPR011990">
    <property type="entry name" value="TPR-like_helical_dom_sf"/>
</dbReference>
<dbReference type="Pfam" id="PF13041">
    <property type="entry name" value="PPR_2"/>
    <property type="match status" value="1"/>
</dbReference>
<dbReference type="Gramene" id="EFJ34068">
    <property type="protein sequence ID" value="EFJ34068"/>
    <property type="gene ID" value="SELMODRAFT_72012"/>
</dbReference>
<evidence type="ECO:0000313" key="3">
    <source>
        <dbReference type="EMBL" id="EFJ34068.1"/>
    </source>
</evidence>
<dbReference type="InterPro" id="IPR002885">
    <property type="entry name" value="PPR_rpt"/>
</dbReference>
<dbReference type="eggNOG" id="KOG4197">
    <property type="taxonomic scope" value="Eukaryota"/>
</dbReference>
<dbReference type="InParanoid" id="D8R2H3"/>
<dbReference type="STRING" id="88036.D8R2H3"/>
<feature type="repeat" description="PPR" evidence="2">
    <location>
        <begin position="27"/>
        <end position="57"/>
    </location>
</feature>
<dbReference type="Gene3D" id="1.25.40.10">
    <property type="entry name" value="Tetratricopeptide repeat domain"/>
    <property type="match status" value="2"/>
</dbReference>
<dbReference type="GO" id="GO:0048731">
    <property type="term" value="P:system development"/>
    <property type="evidence" value="ECO:0007669"/>
    <property type="project" value="UniProtKB-ARBA"/>
</dbReference>
<organism evidence="4">
    <name type="scientific">Selaginella moellendorffii</name>
    <name type="common">Spikemoss</name>
    <dbReference type="NCBI Taxonomy" id="88036"/>
    <lineage>
        <taxon>Eukaryota</taxon>
        <taxon>Viridiplantae</taxon>
        <taxon>Streptophyta</taxon>
        <taxon>Embryophyta</taxon>
        <taxon>Tracheophyta</taxon>
        <taxon>Lycopodiopsida</taxon>
        <taxon>Selaginellales</taxon>
        <taxon>Selaginellaceae</taxon>
        <taxon>Selaginella</taxon>
    </lineage>
</organism>
<protein>
    <recommendedName>
        <fullName evidence="5">Pentacotripeptide-repeat region of PRORP domain-containing protein</fullName>
    </recommendedName>
</protein>
<sequence length="175" mass="18979">NTMITVYAQIGHLQEARGMFKAMPEPDTVSWNALLAAYAQNGHLLEASVFFRMMPEKDGFKPDAVTTIAMLSACIHKGLVERGRGLFLAMEGDHGVAPKQAHFRCMVSVLGRAGQLGRAEELSKTMPFVADSIVWTALLDSCRAQGDERRAMPVAESLAKSEPGDAAPYLLLSSI</sequence>
<dbReference type="FunFam" id="1.25.40.10:FF:000158">
    <property type="entry name" value="pentatricopeptide repeat-containing protein At2g33680"/>
    <property type="match status" value="1"/>
</dbReference>
<evidence type="ECO:0008006" key="5">
    <source>
        <dbReference type="Google" id="ProtNLM"/>
    </source>
</evidence>
<feature type="non-terminal residue" evidence="3">
    <location>
        <position position="175"/>
    </location>
</feature>
<dbReference type="AlphaFoldDB" id="D8R2H3"/>
<dbReference type="EMBL" id="GL377570">
    <property type="protein sequence ID" value="EFJ34068.1"/>
    <property type="molecule type" value="Genomic_DNA"/>
</dbReference>
<gene>
    <name evidence="3" type="ORF">SELMODRAFT_72012</name>
</gene>
<accession>D8R2H3</accession>
<dbReference type="GO" id="GO:0003723">
    <property type="term" value="F:RNA binding"/>
    <property type="evidence" value="ECO:0007669"/>
    <property type="project" value="InterPro"/>
</dbReference>
<dbReference type="InterPro" id="IPR046960">
    <property type="entry name" value="PPR_At4g14850-like_plant"/>
</dbReference>
<evidence type="ECO:0000256" key="1">
    <source>
        <dbReference type="ARBA" id="ARBA00022737"/>
    </source>
</evidence>
<feature type="non-terminal residue" evidence="3">
    <location>
        <position position="1"/>
    </location>
</feature>
<dbReference type="HOGENOM" id="CLU_002706_0_0_1"/>
<proteinExistence type="predicted"/>